<name>A0A1R1PUQ7_ZANCU</name>
<reference evidence="3" key="1">
    <citation type="submission" date="2017-01" db="EMBL/GenBank/DDBJ databases">
        <authorList>
            <person name="Wang Y."/>
            <person name="White M."/>
            <person name="Kvist S."/>
            <person name="Moncalvo J.-M."/>
        </authorList>
    </citation>
    <scope>NUCLEOTIDE SEQUENCE [LARGE SCALE GENOMIC DNA]</scope>
    <source>
        <strain evidence="3">COL-18-3</strain>
    </source>
</reference>
<evidence type="ECO:0000313" key="2">
    <source>
        <dbReference type="EMBL" id="OMH84711.1"/>
    </source>
</evidence>
<sequence>MYETESGELTDTAKSILQVAPTNVFEPGEGLVADSAAAAEQNNIEQQKNGEGGAGLSSTFENEETAQLRRKAVEAMNMVRAQNLDKAMRMGNVPGALMDDSSDSE</sequence>
<feature type="region of interest" description="Disordered" evidence="1">
    <location>
        <begin position="86"/>
        <end position="105"/>
    </location>
</feature>
<dbReference type="AlphaFoldDB" id="A0A1R1PUQ7"/>
<evidence type="ECO:0000256" key="1">
    <source>
        <dbReference type="SAM" id="MobiDB-lite"/>
    </source>
</evidence>
<dbReference type="EMBL" id="LSSK01000161">
    <property type="protein sequence ID" value="OMH84711.1"/>
    <property type="molecule type" value="Genomic_DNA"/>
</dbReference>
<organism evidence="2 3">
    <name type="scientific">Zancudomyces culisetae</name>
    <name type="common">Gut fungus</name>
    <name type="synonym">Smittium culisetae</name>
    <dbReference type="NCBI Taxonomy" id="1213189"/>
    <lineage>
        <taxon>Eukaryota</taxon>
        <taxon>Fungi</taxon>
        <taxon>Fungi incertae sedis</taxon>
        <taxon>Zoopagomycota</taxon>
        <taxon>Kickxellomycotina</taxon>
        <taxon>Harpellomycetes</taxon>
        <taxon>Harpellales</taxon>
        <taxon>Legeriomycetaceae</taxon>
        <taxon>Zancudomyces</taxon>
    </lineage>
</organism>
<dbReference type="OrthoDB" id="433501at2759"/>
<feature type="region of interest" description="Disordered" evidence="1">
    <location>
        <begin position="42"/>
        <end position="66"/>
    </location>
</feature>
<keyword evidence="3" id="KW-1185">Reference proteome</keyword>
<evidence type="ECO:0000313" key="3">
    <source>
        <dbReference type="Proteomes" id="UP000188320"/>
    </source>
</evidence>
<dbReference type="Proteomes" id="UP000188320">
    <property type="component" value="Unassembled WGS sequence"/>
</dbReference>
<proteinExistence type="predicted"/>
<comment type="caution">
    <text evidence="2">The sequence shown here is derived from an EMBL/GenBank/DDBJ whole genome shotgun (WGS) entry which is preliminary data.</text>
</comment>
<gene>
    <name evidence="2" type="ORF">AX774_g1758</name>
</gene>
<protein>
    <submittedName>
        <fullName evidence="2">Uncharacterized protein</fullName>
    </submittedName>
</protein>
<accession>A0A1R1PUQ7</accession>